<sequence>MMILLDVQLRVLVQREEMNQQHLFQPCISDSFPPSSIRSNPASFYATELLMGFPWFDNRLRGARSLTDTLPQFDCSAVSQNIDRVQFRNTAENELQSVGQSMQMMGEKVSPGKSNTNKTRIQWAQDLHEKFVEAVNRLGGAEKATPKGILNIAVPWKLQRL</sequence>
<evidence type="ECO:0000256" key="2">
    <source>
        <dbReference type="ARBA" id="ARBA00023163"/>
    </source>
</evidence>
<dbReference type="AlphaFoldDB" id="A0AB40AUK2"/>
<dbReference type="RefSeq" id="XP_039118661.1">
    <property type="nucleotide sequence ID" value="XM_039262727.1"/>
</dbReference>
<dbReference type="InterPro" id="IPR006447">
    <property type="entry name" value="Myb_dom_plants"/>
</dbReference>
<dbReference type="Gene3D" id="1.10.10.60">
    <property type="entry name" value="Homeodomain-like"/>
    <property type="match status" value="1"/>
</dbReference>
<accession>A0AB40AUK2</accession>
<keyword evidence="2" id="KW-0804">Transcription</keyword>
<evidence type="ECO:0000256" key="1">
    <source>
        <dbReference type="ARBA" id="ARBA00023015"/>
    </source>
</evidence>
<dbReference type="GeneID" id="120254664"/>
<evidence type="ECO:0000256" key="3">
    <source>
        <dbReference type="ARBA" id="ARBA00023242"/>
    </source>
</evidence>
<dbReference type="NCBIfam" id="TIGR01557">
    <property type="entry name" value="myb_SHAQKYF"/>
    <property type="match status" value="1"/>
</dbReference>
<evidence type="ECO:0000313" key="5">
    <source>
        <dbReference type="RefSeq" id="XP_039118661.1"/>
    </source>
</evidence>
<evidence type="ECO:0000313" key="4">
    <source>
        <dbReference type="Proteomes" id="UP001515500"/>
    </source>
</evidence>
<dbReference type="GO" id="GO:0003700">
    <property type="term" value="F:DNA-binding transcription factor activity"/>
    <property type="evidence" value="ECO:0007669"/>
    <property type="project" value="InterPro"/>
</dbReference>
<reference evidence="5" key="1">
    <citation type="submission" date="2025-08" db="UniProtKB">
        <authorList>
            <consortium name="RefSeq"/>
        </authorList>
    </citation>
    <scope>IDENTIFICATION</scope>
</reference>
<organism evidence="4 5">
    <name type="scientific">Dioscorea cayennensis subsp. rotundata</name>
    <name type="common">White Guinea yam</name>
    <name type="synonym">Dioscorea rotundata</name>
    <dbReference type="NCBI Taxonomy" id="55577"/>
    <lineage>
        <taxon>Eukaryota</taxon>
        <taxon>Viridiplantae</taxon>
        <taxon>Streptophyta</taxon>
        <taxon>Embryophyta</taxon>
        <taxon>Tracheophyta</taxon>
        <taxon>Spermatophyta</taxon>
        <taxon>Magnoliopsida</taxon>
        <taxon>Liliopsida</taxon>
        <taxon>Dioscoreales</taxon>
        <taxon>Dioscoreaceae</taxon>
        <taxon>Dioscorea</taxon>
    </lineage>
</organism>
<dbReference type="Proteomes" id="UP001515500">
    <property type="component" value="Unplaced"/>
</dbReference>
<dbReference type="InterPro" id="IPR009057">
    <property type="entry name" value="Homeodomain-like_sf"/>
</dbReference>
<name>A0AB40AUK2_DIOCR</name>
<dbReference type="PANTHER" id="PTHR31499:SF80">
    <property type="entry name" value="HTH MYB-TYPE DOMAIN-CONTAINING PROTEIN"/>
    <property type="match status" value="1"/>
</dbReference>
<keyword evidence="1" id="KW-0805">Transcription regulation</keyword>
<proteinExistence type="predicted"/>
<keyword evidence="4" id="KW-1185">Reference proteome</keyword>
<dbReference type="GO" id="GO:0003677">
    <property type="term" value="F:DNA binding"/>
    <property type="evidence" value="ECO:0007669"/>
    <property type="project" value="InterPro"/>
</dbReference>
<keyword evidence="3" id="KW-0539">Nucleus</keyword>
<dbReference type="SUPFAM" id="SSF46689">
    <property type="entry name" value="Homeodomain-like"/>
    <property type="match status" value="1"/>
</dbReference>
<protein>
    <submittedName>
        <fullName evidence="5">Protein PHOSPHATE STARVATION RESPONSE 2-like isoform X2</fullName>
    </submittedName>
</protein>
<dbReference type="InterPro" id="IPR046955">
    <property type="entry name" value="PHR1-like"/>
</dbReference>
<dbReference type="PANTHER" id="PTHR31499">
    <property type="entry name" value="MYB FAMILY TRANSCRIPTION FACTOR PHL11"/>
    <property type="match status" value="1"/>
</dbReference>
<gene>
    <name evidence="5" type="primary">LOC120254664</name>
</gene>